<keyword evidence="1" id="KW-0812">Transmembrane</keyword>
<protein>
    <submittedName>
        <fullName evidence="2">Uncharacterized protein</fullName>
    </submittedName>
</protein>
<dbReference type="AlphaFoldDB" id="A0A6A4H6H0"/>
<dbReference type="EMBL" id="ML769573">
    <property type="protein sequence ID" value="KAE9393386.1"/>
    <property type="molecule type" value="Genomic_DNA"/>
</dbReference>
<sequence>MSDNLSIKPSFEAIENARAELHEEEVGTCRITKYKFLDISRQHLKDCMSSNRPMTISRGEGVHGRTTQTNLAAMDEAIVQVVTYLPYALVILILINIETSRYTNLQALVDLR</sequence>
<name>A0A6A4H6H0_9AGAR</name>
<keyword evidence="1" id="KW-0472">Membrane</keyword>
<organism evidence="2 3">
    <name type="scientific">Gymnopus androsaceus JB14</name>
    <dbReference type="NCBI Taxonomy" id="1447944"/>
    <lineage>
        <taxon>Eukaryota</taxon>
        <taxon>Fungi</taxon>
        <taxon>Dikarya</taxon>
        <taxon>Basidiomycota</taxon>
        <taxon>Agaricomycotina</taxon>
        <taxon>Agaricomycetes</taxon>
        <taxon>Agaricomycetidae</taxon>
        <taxon>Agaricales</taxon>
        <taxon>Marasmiineae</taxon>
        <taxon>Omphalotaceae</taxon>
        <taxon>Gymnopus</taxon>
    </lineage>
</organism>
<evidence type="ECO:0000313" key="2">
    <source>
        <dbReference type="EMBL" id="KAE9393386.1"/>
    </source>
</evidence>
<keyword evidence="1" id="KW-1133">Transmembrane helix</keyword>
<evidence type="ECO:0000313" key="3">
    <source>
        <dbReference type="Proteomes" id="UP000799118"/>
    </source>
</evidence>
<proteinExistence type="predicted"/>
<feature type="transmembrane region" description="Helical" evidence="1">
    <location>
        <begin position="77"/>
        <end position="97"/>
    </location>
</feature>
<gene>
    <name evidence="2" type="ORF">BT96DRAFT_943948</name>
</gene>
<reference evidence="2" key="1">
    <citation type="journal article" date="2019" name="Environ. Microbiol.">
        <title>Fungal ecological strategies reflected in gene transcription - a case study of two litter decomposers.</title>
        <authorList>
            <person name="Barbi F."/>
            <person name="Kohler A."/>
            <person name="Barry K."/>
            <person name="Baskaran P."/>
            <person name="Daum C."/>
            <person name="Fauchery L."/>
            <person name="Ihrmark K."/>
            <person name="Kuo A."/>
            <person name="LaButti K."/>
            <person name="Lipzen A."/>
            <person name="Morin E."/>
            <person name="Grigoriev I.V."/>
            <person name="Henrissat B."/>
            <person name="Lindahl B."/>
            <person name="Martin F."/>
        </authorList>
    </citation>
    <scope>NUCLEOTIDE SEQUENCE</scope>
    <source>
        <strain evidence="2">JB14</strain>
    </source>
</reference>
<dbReference type="Proteomes" id="UP000799118">
    <property type="component" value="Unassembled WGS sequence"/>
</dbReference>
<keyword evidence="3" id="KW-1185">Reference proteome</keyword>
<evidence type="ECO:0000256" key="1">
    <source>
        <dbReference type="SAM" id="Phobius"/>
    </source>
</evidence>
<accession>A0A6A4H6H0</accession>